<dbReference type="Proteomes" id="UP001461498">
    <property type="component" value="Unassembled WGS sequence"/>
</dbReference>
<keyword evidence="5" id="KW-0862">Zinc</keyword>
<keyword evidence="3" id="KW-0479">Metal-binding</keyword>
<evidence type="ECO:0000259" key="7">
    <source>
        <dbReference type="SMART" id="SM01168"/>
    </source>
</evidence>
<evidence type="ECO:0000256" key="6">
    <source>
        <dbReference type="ARBA" id="ARBA00023242"/>
    </source>
</evidence>
<feature type="domain" description="DUF1907" evidence="7">
    <location>
        <begin position="26"/>
        <end position="305"/>
    </location>
</feature>
<comment type="subunit">
    <text evidence="2">Monomer.</text>
</comment>
<dbReference type="CDD" id="cd17298">
    <property type="entry name" value="DUF1907"/>
    <property type="match status" value="1"/>
</dbReference>
<dbReference type="GO" id="GO:0016788">
    <property type="term" value="F:hydrolase activity, acting on ester bonds"/>
    <property type="evidence" value="ECO:0007669"/>
    <property type="project" value="TreeGrafter"/>
</dbReference>
<reference evidence="8 9" key="1">
    <citation type="submission" date="2022-12" db="EMBL/GenBank/DDBJ databases">
        <title>Chromosome-level genome assembly of true bugs.</title>
        <authorList>
            <person name="Ma L."/>
            <person name="Li H."/>
        </authorList>
    </citation>
    <scope>NUCLEOTIDE SEQUENCE [LARGE SCALE GENOMIC DNA]</scope>
    <source>
        <strain evidence="8">Lab_2022b</strain>
    </source>
</reference>
<dbReference type="PANTHER" id="PTHR13204">
    <property type="entry name" value="PTD012 PROTEIN"/>
    <property type="match status" value="1"/>
</dbReference>
<dbReference type="InterPro" id="IPR015021">
    <property type="entry name" value="C11orf54_DUF1907"/>
</dbReference>
<comment type="subcellular location">
    <subcellularLocation>
        <location evidence="1">Nucleus</location>
    </subcellularLocation>
</comment>
<keyword evidence="9" id="KW-1185">Reference proteome</keyword>
<evidence type="ECO:0000256" key="2">
    <source>
        <dbReference type="ARBA" id="ARBA00011245"/>
    </source>
</evidence>
<dbReference type="GO" id="GO:0008270">
    <property type="term" value="F:zinc ion binding"/>
    <property type="evidence" value="ECO:0007669"/>
    <property type="project" value="TreeGrafter"/>
</dbReference>
<dbReference type="EMBL" id="JAPXFL010000022">
    <property type="protein sequence ID" value="KAK9497034.1"/>
    <property type="molecule type" value="Genomic_DNA"/>
</dbReference>
<dbReference type="AlphaFoldDB" id="A0AAW1CLC7"/>
<organism evidence="8 9">
    <name type="scientific">Rhynocoris fuscipes</name>
    <dbReference type="NCBI Taxonomy" id="488301"/>
    <lineage>
        <taxon>Eukaryota</taxon>
        <taxon>Metazoa</taxon>
        <taxon>Ecdysozoa</taxon>
        <taxon>Arthropoda</taxon>
        <taxon>Hexapoda</taxon>
        <taxon>Insecta</taxon>
        <taxon>Pterygota</taxon>
        <taxon>Neoptera</taxon>
        <taxon>Paraneoptera</taxon>
        <taxon>Hemiptera</taxon>
        <taxon>Heteroptera</taxon>
        <taxon>Panheteroptera</taxon>
        <taxon>Cimicomorpha</taxon>
        <taxon>Reduviidae</taxon>
        <taxon>Harpactorinae</taxon>
        <taxon>Harpactorini</taxon>
        <taxon>Rhynocoris</taxon>
    </lineage>
</organism>
<evidence type="ECO:0000313" key="8">
    <source>
        <dbReference type="EMBL" id="KAK9497034.1"/>
    </source>
</evidence>
<evidence type="ECO:0000256" key="4">
    <source>
        <dbReference type="ARBA" id="ARBA00022801"/>
    </source>
</evidence>
<evidence type="ECO:0000256" key="5">
    <source>
        <dbReference type="ARBA" id="ARBA00022833"/>
    </source>
</evidence>
<name>A0AAW1CLC7_9HEMI</name>
<keyword evidence="6" id="KW-0539">Nucleus</keyword>
<comment type="caution">
    <text evidence="8">The sequence shown here is derived from an EMBL/GenBank/DDBJ whole genome shotgun (WGS) entry which is preliminary data.</text>
</comment>
<dbReference type="SUPFAM" id="SSF117856">
    <property type="entry name" value="AF0104/ALDC/Ptd012-like"/>
    <property type="match status" value="1"/>
</dbReference>
<accession>A0AAW1CLC7</accession>
<proteinExistence type="predicted"/>
<dbReference type="SMART" id="SM01168">
    <property type="entry name" value="DUF1907"/>
    <property type="match status" value="1"/>
</dbReference>
<sequence length="317" mass="35391">MSDLSTQLPVTEYKLDCLPLNDIAKELQSGLKNYFETVEVDVVNCPDLTKEPFNLAYPGLGGNNAILDIGGPPYLLPLYDENKIYHMNDIARITNLKPCFIIGAGAGPWPYVGKNCEMMANVVINGSIVQRTYIAKVHDKTEQVDLSTLPDSELRFALLANLYACQGSPSKVLKVYCKKRKESDNFITAIRLTLDKAFPDKTIGLGGTFLLKGGKAKQHIMPEFSKVPLHSDNDLNEWLKFYEMSAPLVAVGTLVSKPIKDLDLRIQHFHSFSNHGEGGHYHYDTTPEVVEYIGYFNVGQTLYRVDQPPNAQNFGKD</sequence>
<keyword evidence="4" id="KW-0378">Hydrolase</keyword>
<dbReference type="PANTHER" id="PTHR13204:SF1">
    <property type="entry name" value="ESTER HYDROLASE C11ORF54"/>
    <property type="match status" value="1"/>
</dbReference>
<protein>
    <recommendedName>
        <fullName evidence="7">DUF1907 domain-containing protein</fullName>
    </recommendedName>
</protein>
<evidence type="ECO:0000256" key="1">
    <source>
        <dbReference type="ARBA" id="ARBA00004123"/>
    </source>
</evidence>
<gene>
    <name evidence="8" type="ORF">O3M35_012824</name>
</gene>
<dbReference type="GO" id="GO:0005634">
    <property type="term" value="C:nucleus"/>
    <property type="evidence" value="ECO:0007669"/>
    <property type="project" value="UniProtKB-SubCell"/>
</dbReference>
<evidence type="ECO:0000313" key="9">
    <source>
        <dbReference type="Proteomes" id="UP001461498"/>
    </source>
</evidence>
<evidence type="ECO:0000256" key="3">
    <source>
        <dbReference type="ARBA" id="ARBA00022723"/>
    </source>
</evidence>
<dbReference type="Pfam" id="PF08925">
    <property type="entry name" value="DUF1907"/>
    <property type="match status" value="1"/>
</dbReference>